<keyword evidence="3" id="KW-1185">Reference proteome</keyword>
<sequence length="156" mass="16860">MARVPIGFELQEEGHKGDPALINVTQINVNYPGYPQDQPEVAPGGSEPGLYPSVSDNSPAPIGFEGHVQSELKENGEDNSVSVNMDSPQDNSKDTASLLAAEEMEGGAKVEKDKKEEEETKLIDRFTQQVIGPFPLCVLSACVSDRCQSIGLLRFI</sequence>
<organism evidence="2 3">
    <name type="scientific">Magallana gigas</name>
    <name type="common">Pacific oyster</name>
    <name type="synonym">Crassostrea gigas</name>
    <dbReference type="NCBI Taxonomy" id="29159"/>
    <lineage>
        <taxon>Eukaryota</taxon>
        <taxon>Metazoa</taxon>
        <taxon>Spiralia</taxon>
        <taxon>Lophotrochozoa</taxon>
        <taxon>Mollusca</taxon>
        <taxon>Bivalvia</taxon>
        <taxon>Autobranchia</taxon>
        <taxon>Pteriomorphia</taxon>
        <taxon>Ostreida</taxon>
        <taxon>Ostreoidea</taxon>
        <taxon>Ostreidae</taxon>
        <taxon>Magallana</taxon>
    </lineage>
</organism>
<proteinExistence type="predicted"/>
<accession>A0A8W8JLK0</accession>
<reference evidence="2" key="1">
    <citation type="submission" date="2022-08" db="UniProtKB">
        <authorList>
            <consortium name="EnsemblMetazoa"/>
        </authorList>
    </citation>
    <scope>IDENTIFICATION</scope>
    <source>
        <strain evidence="2">05x7-T-G4-1.051#20</strain>
    </source>
</reference>
<feature type="compositionally biased region" description="Polar residues" evidence="1">
    <location>
        <begin position="78"/>
        <end position="90"/>
    </location>
</feature>
<evidence type="ECO:0000256" key="1">
    <source>
        <dbReference type="SAM" id="MobiDB-lite"/>
    </source>
</evidence>
<dbReference type="Proteomes" id="UP000005408">
    <property type="component" value="Unassembled WGS sequence"/>
</dbReference>
<dbReference type="EnsemblMetazoa" id="G19357.1">
    <property type="protein sequence ID" value="G19357.1:cds"/>
    <property type="gene ID" value="G19357"/>
</dbReference>
<protein>
    <submittedName>
        <fullName evidence="2">Uncharacterized protein</fullName>
    </submittedName>
</protein>
<evidence type="ECO:0000313" key="2">
    <source>
        <dbReference type="EnsemblMetazoa" id="G19357.1:cds"/>
    </source>
</evidence>
<dbReference type="AlphaFoldDB" id="A0A8W8JLK0"/>
<feature type="region of interest" description="Disordered" evidence="1">
    <location>
        <begin position="33"/>
        <end position="97"/>
    </location>
</feature>
<evidence type="ECO:0000313" key="3">
    <source>
        <dbReference type="Proteomes" id="UP000005408"/>
    </source>
</evidence>
<name>A0A8W8JLK0_MAGGI</name>